<dbReference type="Pfam" id="PF00011">
    <property type="entry name" value="HSP20"/>
    <property type="match status" value="1"/>
</dbReference>
<reference evidence="4" key="1">
    <citation type="submission" date="2022-07" db="EMBL/GenBank/DDBJ databases">
        <title>Genome sequencing of Photobacterium atrarenae GJH2-4.</title>
        <authorList>
            <person name="Park S.-J."/>
        </authorList>
    </citation>
    <scope>NUCLEOTIDE SEQUENCE</scope>
    <source>
        <strain evidence="4">GJH2-4</strain>
    </source>
</reference>
<dbReference type="RefSeq" id="WP_255387936.1">
    <property type="nucleotide sequence ID" value="NZ_CP101508.1"/>
</dbReference>
<comment type="similarity">
    <text evidence="1 2">Belongs to the small heat shock protein (HSP20) family.</text>
</comment>
<sequence>MDLTKLNPWNWFKHEDHADQSSAHIPVTREKAQQQPTRQGTDALLRLHQEMDQLFDDVFNAFGMPAIRPTFNRPQWHSQSALDLNDSIRSQDSFRPQIDVSGDEQQYEITLDVPGLSAEALSIELKGDVLTVQGDKEEHKENQARQFYRIERRYGAFQRTLSLPDDADKEAITAKLQDGVLTLTIPRKPVAPKDVKRISISS</sequence>
<name>A0ABY5GEB8_9GAMM</name>
<dbReference type="Gene3D" id="2.60.40.790">
    <property type="match status" value="1"/>
</dbReference>
<dbReference type="EMBL" id="CP101508">
    <property type="protein sequence ID" value="UTV26728.1"/>
    <property type="molecule type" value="Genomic_DNA"/>
</dbReference>
<organism evidence="4 5">
    <name type="scientific">Photobacterium atrarenae</name>
    <dbReference type="NCBI Taxonomy" id="865757"/>
    <lineage>
        <taxon>Bacteria</taxon>
        <taxon>Pseudomonadati</taxon>
        <taxon>Pseudomonadota</taxon>
        <taxon>Gammaproteobacteria</taxon>
        <taxon>Vibrionales</taxon>
        <taxon>Vibrionaceae</taxon>
        <taxon>Photobacterium</taxon>
    </lineage>
</organism>
<evidence type="ECO:0000259" key="3">
    <source>
        <dbReference type="PROSITE" id="PS01031"/>
    </source>
</evidence>
<dbReference type="Proteomes" id="UP001057998">
    <property type="component" value="Chromosome 1"/>
</dbReference>
<keyword evidence="5" id="KW-1185">Reference proteome</keyword>
<dbReference type="PROSITE" id="PS01031">
    <property type="entry name" value="SHSP"/>
    <property type="match status" value="1"/>
</dbReference>
<dbReference type="SUPFAM" id="SSF49764">
    <property type="entry name" value="HSP20-like chaperones"/>
    <property type="match status" value="1"/>
</dbReference>
<evidence type="ECO:0000313" key="4">
    <source>
        <dbReference type="EMBL" id="UTV26728.1"/>
    </source>
</evidence>
<gene>
    <name evidence="4" type="ORF">NNL38_10195</name>
</gene>
<protein>
    <submittedName>
        <fullName evidence="4">Hsp20/alpha crystallin family protein</fullName>
    </submittedName>
</protein>
<dbReference type="InterPro" id="IPR002068">
    <property type="entry name" value="A-crystallin/Hsp20_dom"/>
</dbReference>
<accession>A0ABY5GEB8</accession>
<dbReference type="PANTHER" id="PTHR11527">
    <property type="entry name" value="HEAT-SHOCK PROTEIN 20 FAMILY MEMBER"/>
    <property type="match status" value="1"/>
</dbReference>
<dbReference type="CDD" id="cd06464">
    <property type="entry name" value="ACD_sHsps-like"/>
    <property type="match status" value="1"/>
</dbReference>
<evidence type="ECO:0000256" key="1">
    <source>
        <dbReference type="PROSITE-ProRule" id="PRU00285"/>
    </source>
</evidence>
<evidence type="ECO:0000313" key="5">
    <source>
        <dbReference type="Proteomes" id="UP001057998"/>
    </source>
</evidence>
<dbReference type="InterPro" id="IPR031107">
    <property type="entry name" value="Small_HSP"/>
</dbReference>
<evidence type="ECO:0000256" key="2">
    <source>
        <dbReference type="RuleBase" id="RU003616"/>
    </source>
</evidence>
<proteinExistence type="inferred from homology"/>
<dbReference type="InterPro" id="IPR008978">
    <property type="entry name" value="HSP20-like_chaperone"/>
</dbReference>
<feature type="domain" description="SHSP" evidence="3">
    <location>
        <begin position="89"/>
        <end position="202"/>
    </location>
</feature>